<dbReference type="PANTHER" id="PTHR43852:SF3">
    <property type="entry name" value="NUCLEOTIDYLTRANSFERASE"/>
    <property type="match status" value="1"/>
</dbReference>
<dbReference type="OrthoDB" id="25428at2157"/>
<evidence type="ECO:0000313" key="2">
    <source>
        <dbReference type="EMBL" id="CCQ36152.1"/>
    </source>
</evidence>
<dbReference type="HOGENOM" id="CLU_142038_0_0_2"/>
<dbReference type="NCBIfam" id="NF047752">
    <property type="entry name" value="MntA_antitoxin"/>
    <property type="match status" value="1"/>
</dbReference>
<dbReference type="InterPro" id="IPR052930">
    <property type="entry name" value="TA_antitoxin_MntA"/>
</dbReference>
<dbReference type="AlphaFoldDB" id="M1XKM2"/>
<keyword evidence="3" id="KW-1185">Reference proteome</keyword>
<accession>M1XKM2</accession>
<dbReference type="KEGG" id="nmo:Nmlp_1967"/>
<dbReference type="InterPro" id="IPR041633">
    <property type="entry name" value="Polbeta"/>
</dbReference>
<dbReference type="RefSeq" id="WP_015408970.1">
    <property type="nucleotide sequence ID" value="NC_020388.1"/>
</dbReference>
<name>M1XKM2_NATM8</name>
<dbReference type="Pfam" id="PF18765">
    <property type="entry name" value="Polbeta"/>
    <property type="match status" value="1"/>
</dbReference>
<dbReference type="Proteomes" id="UP000011867">
    <property type="component" value="Chromosome"/>
</dbReference>
<protein>
    <submittedName>
        <fullName evidence="2">Nucleotidyltransferase domain protein</fullName>
    </submittedName>
</protein>
<dbReference type="InterPro" id="IPR043519">
    <property type="entry name" value="NT_sf"/>
</dbReference>
<proteinExistence type="predicted"/>
<evidence type="ECO:0000313" key="3">
    <source>
        <dbReference type="Proteomes" id="UP000011867"/>
    </source>
</evidence>
<dbReference type="Gene3D" id="3.30.460.10">
    <property type="entry name" value="Beta Polymerase, domain 2"/>
    <property type="match status" value="1"/>
</dbReference>
<evidence type="ECO:0000259" key="1">
    <source>
        <dbReference type="Pfam" id="PF18765"/>
    </source>
</evidence>
<dbReference type="EMBL" id="HF582854">
    <property type="protein sequence ID" value="CCQ36152.1"/>
    <property type="molecule type" value="Genomic_DNA"/>
</dbReference>
<gene>
    <name evidence="2" type="ordered locus">Nmlp_1967</name>
</gene>
<organism evidence="2 3">
    <name type="scientific">Natronomonas moolapensis (strain DSM 18674 / CECT 7526 / JCM 14361 / 8.8.11)</name>
    <dbReference type="NCBI Taxonomy" id="268739"/>
    <lineage>
        <taxon>Archaea</taxon>
        <taxon>Methanobacteriati</taxon>
        <taxon>Methanobacteriota</taxon>
        <taxon>Stenosarchaea group</taxon>
        <taxon>Halobacteria</taxon>
        <taxon>Halobacteriales</taxon>
        <taxon>Natronomonadaceae</taxon>
        <taxon>Natronomonas</taxon>
    </lineage>
</organism>
<dbReference type="CDD" id="cd05403">
    <property type="entry name" value="NT_KNTase_like"/>
    <property type="match status" value="1"/>
</dbReference>
<dbReference type="eggNOG" id="arCOG02105">
    <property type="taxonomic scope" value="Archaea"/>
</dbReference>
<dbReference type="GeneID" id="30926325"/>
<feature type="domain" description="Polymerase beta nucleotidyltransferase" evidence="1">
    <location>
        <begin position="17"/>
        <end position="110"/>
    </location>
</feature>
<dbReference type="STRING" id="268739.Nmlp_1967"/>
<dbReference type="PANTHER" id="PTHR43852">
    <property type="entry name" value="NUCLEOTIDYLTRANSFERASE"/>
    <property type="match status" value="1"/>
</dbReference>
<sequence>MANSTADGDDIDWLETVESVLAAHPVSVGIVFGSRARGESHDYSDFDVAIAFEDCQPGESGHLDARLGLGADLALALGTDDIDVVDLRSAPPALLRAIFRDGKLVVGTDEAASHLRETLLDDATEDRRSPAERFDDALASIDDHLA</sequence>
<reference evidence="2 3" key="1">
    <citation type="journal article" date="2013" name="Genome Announc.">
        <title>Genome of the haloarchaeon Natronomonas moolapensis, a neutrophilic member of a previously haloalkaliphilic genus.</title>
        <authorList>
            <person name="Dyall-Smith M.L."/>
            <person name="Pfeiffer F."/>
            <person name="Oberwinkler T."/>
            <person name="Klee K."/>
            <person name="Rampp M."/>
            <person name="Palm P."/>
            <person name="Gross K."/>
            <person name="Schuster S.C."/>
            <person name="Oesterhelt D."/>
        </authorList>
    </citation>
    <scope>NUCLEOTIDE SEQUENCE [LARGE SCALE GENOMIC DNA]</scope>
    <source>
        <strain evidence="3">DSM 18674 / JCM 14361 / 8.8.11</strain>
    </source>
</reference>
<dbReference type="SUPFAM" id="SSF81301">
    <property type="entry name" value="Nucleotidyltransferase"/>
    <property type="match status" value="1"/>
</dbReference>